<sequence length="177" mass="19116">MQVEVGCPCGGIRLHHLNRMFLGQPFRTPVDKLVLSVTTALGVYYSTGGADGSPTYGVQYGGHQHSQHAAPGDGSSQFAEESWSSSSDTSGEDEPDFSPVDEEDQAYAYKSKSRCNWGSASSATPQQNQLFSSHQCFLIIQAKRATEALCGEACFSVWCLLIYTDSCLSLQGRSVSK</sequence>
<feature type="compositionally biased region" description="Low complexity" evidence="1">
    <location>
        <begin position="75"/>
        <end position="89"/>
    </location>
</feature>
<keyword evidence="3" id="KW-1185">Reference proteome</keyword>
<name>A0ABV1A522_9TELE</name>
<dbReference type="Proteomes" id="UP001469553">
    <property type="component" value="Unassembled WGS sequence"/>
</dbReference>
<reference evidence="2 3" key="1">
    <citation type="submission" date="2021-06" db="EMBL/GenBank/DDBJ databases">
        <authorList>
            <person name="Palmer J.M."/>
        </authorList>
    </citation>
    <scope>NUCLEOTIDE SEQUENCE [LARGE SCALE GENOMIC DNA]</scope>
    <source>
        <strain evidence="2 3">AS_MEX2019</strain>
        <tissue evidence="2">Muscle</tissue>
    </source>
</reference>
<evidence type="ECO:0000256" key="1">
    <source>
        <dbReference type="SAM" id="MobiDB-lite"/>
    </source>
</evidence>
<protein>
    <submittedName>
        <fullName evidence="2">Uncharacterized protein</fullName>
    </submittedName>
</protein>
<evidence type="ECO:0000313" key="3">
    <source>
        <dbReference type="Proteomes" id="UP001469553"/>
    </source>
</evidence>
<comment type="caution">
    <text evidence="2">The sequence shown here is derived from an EMBL/GenBank/DDBJ whole genome shotgun (WGS) entry which is preliminary data.</text>
</comment>
<gene>
    <name evidence="2" type="ORF">AMECASPLE_037983</name>
</gene>
<organism evidence="2 3">
    <name type="scientific">Ameca splendens</name>
    <dbReference type="NCBI Taxonomy" id="208324"/>
    <lineage>
        <taxon>Eukaryota</taxon>
        <taxon>Metazoa</taxon>
        <taxon>Chordata</taxon>
        <taxon>Craniata</taxon>
        <taxon>Vertebrata</taxon>
        <taxon>Euteleostomi</taxon>
        <taxon>Actinopterygii</taxon>
        <taxon>Neopterygii</taxon>
        <taxon>Teleostei</taxon>
        <taxon>Neoteleostei</taxon>
        <taxon>Acanthomorphata</taxon>
        <taxon>Ovalentaria</taxon>
        <taxon>Atherinomorphae</taxon>
        <taxon>Cyprinodontiformes</taxon>
        <taxon>Goodeidae</taxon>
        <taxon>Ameca</taxon>
    </lineage>
</organism>
<accession>A0ABV1A522</accession>
<proteinExistence type="predicted"/>
<dbReference type="EMBL" id="JAHRIP010081954">
    <property type="protein sequence ID" value="MEQ2313087.1"/>
    <property type="molecule type" value="Genomic_DNA"/>
</dbReference>
<dbReference type="Pfam" id="PF07117">
    <property type="entry name" value="DUF1373"/>
    <property type="match status" value="1"/>
</dbReference>
<evidence type="ECO:0000313" key="2">
    <source>
        <dbReference type="EMBL" id="MEQ2313087.1"/>
    </source>
</evidence>
<dbReference type="InterPro" id="IPR009803">
    <property type="entry name" value="DUF1373"/>
</dbReference>
<feature type="region of interest" description="Disordered" evidence="1">
    <location>
        <begin position="56"/>
        <end position="100"/>
    </location>
</feature>
<feature type="compositionally biased region" description="Acidic residues" evidence="1">
    <location>
        <begin position="90"/>
        <end position="100"/>
    </location>
</feature>